<accession>A0A563UI38</accession>
<organism evidence="1 2">
    <name type="scientific">Mucilaginibacter pallidiroseus</name>
    <dbReference type="NCBI Taxonomy" id="2599295"/>
    <lineage>
        <taxon>Bacteria</taxon>
        <taxon>Pseudomonadati</taxon>
        <taxon>Bacteroidota</taxon>
        <taxon>Sphingobacteriia</taxon>
        <taxon>Sphingobacteriales</taxon>
        <taxon>Sphingobacteriaceae</taxon>
        <taxon>Mucilaginibacter</taxon>
    </lineage>
</organism>
<proteinExistence type="predicted"/>
<keyword evidence="2" id="KW-1185">Reference proteome</keyword>
<name>A0A563UI38_9SPHI</name>
<gene>
    <name evidence="1" type="ORF">FPZ43_00090</name>
</gene>
<evidence type="ECO:0000313" key="1">
    <source>
        <dbReference type="EMBL" id="TWR30918.1"/>
    </source>
</evidence>
<reference evidence="1 2" key="1">
    <citation type="submission" date="2019-07" db="EMBL/GenBank/DDBJ databases">
        <authorList>
            <person name="Kim J."/>
        </authorList>
    </citation>
    <scope>NUCLEOTIDE SEQUENCE [LARGE SCALE GENOMIC DNA]</scope>
    <source>
        <strain evidence="2">dk17</strain>
    </source>
</reference>
<dbReference type="AlphaFoldDB" id="A0A563UI38"/>
<evidence type="ECO:0000313" key="2">
    <source>
        <dbReference type="Proteomes" id="UP000320042"/>
    </source>
</evidence>
<dbReference type="RefSeq" id="WP_146379814.1">
    <property type="nucleotide sequence ID" value="NZ_VOEJ01000001.1"/>
</dbReference>
<dbReference type="EMBL" id="VOEJ01000001">
    <property type="protein sequence ID" value="TWR30918.1"/>
    <property type="molecule type" value="Genomic_DNA"/>
</dbReference>
<comment type="caution">
    <text evidence="1">The sequence shown here is derived from an EMBL/GenBank/DDBJ whole genome shotgun (WGS) entry which is preliminary data.</text>
</comment>
<protein>
    <submittedName>
        <fullName evidence="1">Uncharacterized protein</fullName>
    </submittedName>
</protein>
<sequence>MKKSAIQCNVNGSSSVLSFKYTLTSILQIFIYDQHNWLATIYKGVDKKYQIISRSVKAISMAELEAIGNQIDLLEHNLSTNPD</sequence>
<dbReference type="Proteomes" id="UP000320042">
    <property type="component" value="Unassembled WGS sequence"/>
</dbReference>